<proteinExistence type="predicted"/>
<dbReference type="Proteomes" id="UP000789342">
    <property type="component" value="Unassembled WGS sequence"/>
</dbReference>
<dbReference type="Pfam" id="PF00651">
    <property type="entry name" value="BTB"/>
    <property type="match status" value="1"/>
</dbReference>
<evidence type="ECO:0000313" key="2">
    <source>
        <dbReference type="EMBL" id="CAG8459238.1"/>
    </source>
</evidence>
<dbReference type="SUPFAM" id="SSF54695">
    <property type="entry name" value="POZ domain"/>
    <property type="match status" value="1"/>
</dbReference>
<gene>
    <name evidence="2" type="ORF">AMORRO_LOCUS1313</name>
</gene>
<dbReference type="OrthoDB" id="2367075at2759"/>
<organism evidence="2 3">
    <name type="scientific">Acaulospora morrowiae</name>
    <dbReference type="NCBI Taxonomy" id="94023"/>
    <lineage>
        <taxon>Eukaryota</taxon>
        <taxon>Fungi</taxon>
        <taxon>Fungi incertae sedis</taxon>
        <taxon>Mucoromycota</taxon>
        <taxon>Glomeromycotina</taxon>
        <taxon>Glomeromycetes</taxon>
        <taxon>Diversisporales</taxon>
        <taxon>Acaulosporaceae</taxon>
        <taxon>Acaulospora</taxon>
    </lineage>
</organism>
<dbReference type="InterPro" id="IPR011333">
    <property type="entry name" value="SKP1/BTB/POZ_sf"/>
</dbReference>
<evidence type="ECO:0000313" key="3">
    <source>
        <dbReference type="Proteomes" id="UP000789342"/>
    </source>
</evidence>
<dbReference type="PANTHER" id="PTHR22744">
    <property type="entry name" value="HELIX LOOP HELIX PROTEIN 21-RELATED"/>
    <property type="match status" value="1"/>
</dbReference>
<evidence type="ECO:0000259" key="1">
    <source>
        <dbReference type="PROSITE" id="PS50097"/>
    </source>
</evidence>
<keyword evidence="3" id="KW-1185">Reference proteome</keyword>
<comment type="caution">
    <text evidence="2">The sequence shown here is derived from an EMBL/GenBank/DDBJ whole genome shotgun (WGS) entry which is preliminary data.</text>
</comment>
<dbReference type="Gene3D" id="3.30.710.10">
    <property type="entry name" value="Potassium Channel Kv1.1, Chain A"/>
    <property type="match status" value="1"/>
</dbReference>
<dbReference type="PROSITE" id="PS50097">
    <property type="entry name" value="BTB"/>
    <property type="match status" value="1"/>
</dbReference>
<name>A0A9N8YYW5_9GLOM</name>
<sequence length="273" mass="32597">MDQTIYDYPDGDIKFLVEGRIFCVHKRILSSASDVFKDMFDHATSEKDEAVSTVPLSQESAQSFEWLLSIIYHGSSFIVDSNNVSEIIRISDKFMVERAIEKSLFFLDDNFRTDPLNSLLVAEKYKRKPLFKVSSKLVLDDYYAYKKDPNYSRLSPQTCQALENRYNQYENTAMYFDEKSLTSGYKHTCRYADWHNKKLEFIIRNIIKLINDNENGKIYNIRVHRSNIKRNCPRIFWNYHVEKVIRARFGKLENLTDRDWRRKYLYMFIELNE</sequence>
<dbReference type="EMBL" id="CAJVPV010000486">
    <property type="protein sequence ID" value="CAG8459238.1"/>
    <property type="molecule type" value="Genomic_DNA"/>
</dbReference>
<reference evidence="2" key="1">
    <citation type="submission" date="2021-06" db="EMBL/GenBank/DDBJ databases">
        <authorList>
            <person name="Kallberg Y."/>
            <person name="Tangrot J."/>
            <person name="Rosling A."/>
        </authorList>
    </citation>
    <scope>NUCLEOTIDE SEQUENCE</scope>
    <source>
        <strain evidence="2">CL551</strain>
    </source>
</reference>
<dbReference type="CDD" id="cd18186">
    <property type="entry name" value="BTB_POZ_ZBTB_KLHL-like"/>
    <property type="match status" value="1"/>
</dbReference>
<dbReference type="SMART" id="SM00225">
    <property type="entry name" value="BTB"/>
    <property type="match status" value="1"/>
</dbReference>
<dbReference type="PANTHER" id="PTHR22744:SF14">
    <property type="entry name" value="BTB DOMAIN-CONTAINING PROTEIN-RELATED"/>
    <property type="match status" value="1"/>
</dbReference>
<feature type="domain" description="BTB" evidence="1">
    <location>
        <begin position="11"/>
        <end position="80"/>
    </location>
</feature>
<protein>
    <submittedName>
        <fullName evidence="2">3802_t:CDS:1</fullName>
    </submittedName>
</protein>
<dbReference type="AlphaFoldDB" id="A0A9N8YYW5"/>
<dbReference type="InterPro" id="IPR000210">
    <property type="entry name" value="BTB/POZ_dom"/>
</dbReference>
<accession>A0A9N8YYW5</accession>